<accession>A0A2T0RKX3</accession>
<comment type="function">
    <text evidence="4">Catalyzes the reduction of 1-pyrroline-5-carboxylate (PCA) to L-proline.</text>
</comment>
<dbReference type="InterPro" id="IPR036291">
    <property type="entry name" value="NAD(P)-bd_dom_sf"/>
</dbReference>
<dbReference type="EC" id="1.5.1.2" evidence="4 5"/>
<feature type="domain" description="Pyrroline-5-carboxylate reductase dimerisation" evidence="8">
    <location>
        <begin position="190"/>
        <end position="296"/>
    </location>
</feature>
<evidence type="ECO:0000313" key="9">
    <source>
        <dbReference type="EMBL" id="PRY21818.1"/>
    </source>
</evidence>
<dbReference type="AlphaFoldDB" id="A0A2T0RKX3"/>
<keyword evidence="4" id="KW-0641">Proline biosynthesis</keyword>
<comment type="caution">
    <text evidence="9">The sequence shown here is derived from an EMBL/GenBank/DDBJ whole genome shotgun (WGS) entry which is preliminary data.</text>
</comment>
<keyword evidence="10" id="KW-1185">Reference proteome</keyword>
<evidence type="ECO:0000256" key="5">
    <source>
        <dbReference type="NCBIfam" id="TIGR00112"/>
    </source>
</evidence>
<evidence type="ECO:0000256" key="1">
    <source>
        <dbReference type="ARBA" id="ARBA00005525"/>
    </source>
</evidence>
<feature type="binding site" evidence="6">
    <location>
        <begin position="42"/>
        <end position="47"/>
    </location>
    <ligand>
        <name>NADP(+)</name>
        <dbReference type="ChEBI" id="CHEBI:58349"/>
    </ligand>
</feature>
<dbReference type="PANTHER" id="PTHR11645:SF0">
    <property type="entry name" value="PYRROLINE-5-CARBOXYLATE REDUCTASE 3"/>
    <property type="match status" value="1"/>
</dbReference>
<feature type="domain" description="Pyrroline-5-carboxylate reductase catalytic N-terminal" evidence="7">
    <location>
        <begin position="40"/>
        <end position="124"/>
    </location>
</feature>
<dbReference type="PANTHER" id="PTHR11645">
    <property type="entry name" value="PYRROLINE-5-CARBOXYLATE REDUCTASE"/>
    <property type="match status" value="1"/>
</dbReference>
<name>A0A2T0RKX3_9RHOB</name>
<dbReference type="GO" id="GO:0004735">
    <property type="term" value="F:pyrroline-5-carboxylate reductase activity"/>
    <property type="evidence" value="ECO:0007669"/>
    <property type="project" value="UniProtKB-UniRule"/>
</dbReference>
<evidence type="ECO:0000256" key="6">
    <source>
        <dbReference type="PIRSR" id="PIRSR000193-1"/>
    </source>
</evidence>
<protein>
    <recommendedName>
        <fullName evidence="4 5">Pyrroline-5-carboxylate reductase</fullName>
        <shortName evidence="4">P5C reductase</shortName>
        <shortName evidence="4">P5CR</shortName>
        <ecNumber evidence="4 5">1.5.1.2</ecNumber>
    </recommendedName>
    <alternativeName>
        <fullName evidence="4">PCA reductase</fullName>
    </alternativeName>
</protein>
<dbReference type="NCBIfam" id="TIGR00112">
    <property type="entry name" value="proC"/>
    <property type="match status" value="1"/>
</dbReference>
<dbReference type="EMBL" id="PVTD01000008">
    <property type="protein sequence ID" value="PRY21818.1"/>
    <property type="molecule type" value="Genomic_DNA"/>
</dbReference>
<evidence type="ECO:0000256" key="4">
    <source>
        <dbReference type="HAMAP-Rule" id="MF_01925"/>
    </source>
</evidence>
<dbReference type="Pfam" id="PF03807">
    <property type="entry name" value="F420_oxidored"/>
    <property type="match status" value="1"/>
</dbReference>
<evidence type="ECO:0000259" key="7">
    <source>
        <dbReference type="Pfam" id="PF03807"/>
    </source>
</evidence>
<keyword evidence="2 4" id="KW-0521">NADP</keyword>
<feature type="binding site" evidence="6">
    <location>
        <position position="84"/>
    </location>
    <ligand>
        <name>NADPH</name>
        <dbReference type="ChEBI" id="CHEBI:57783"/>
    </ligand>
</feature>
<dbReference type="InterPro" id="IPR028939">
    <property type="entry name" value="P5C_Rdtase_cat_N"/>
</dbReference>
<dbReference type="SUPFAM" id="SSF48179">
    <property type="entry name" value="6-phosphogluconate dehydrogenase C-terminal domain-like"/>
    <property type="match status" value="1"/>
</dbReference>
<evidence type="ECO:0000256" key="2">
    <source>
        <dbReference type="ARBA" id="ARBA00022857"/>
    </source>
</evidence>
<dbReference type="UniPathway" id="UPA00098">
    <property type="reaction ID" value="UER00361"/>
</dbReference>
<keyword evidence="4" id="KW-0963">Cytoplasm</keyword>
<proteinExistence type="inferred from homology"/>
<dbReference type="HAMAP" id="MF_01925">
    <property type="entry name" value="P5C_reductase"/>
    <property type="match status" value="1"/>
</dbReference>
<gene>
    <name evidence="4" type="primary">proC</name>
    <name evidence="9" type="ORF">CLV78_10889</name>
</gene>
<comment type="subcellular location">
    <subcellularLocation>
        <location evidence="4">Cytoplasm</location>
    </subcellularLocation>
</comment>
<evidence type="ECO:0000313" key="10">
    <source>
        <dbReference type="Proteomes" id="UP000239480"/>
    </source>
</evidence>
<organism evidence="9 10">
    <name type="scientific">Aliiruegeria haliotis</name>
    <dbReference type="NCBI Taxonomy" id="1280846"/>
    <lineage>
        <taxon>Bacteria</taxon>
        <taxon>Pseudomonadati</taxon>
        <taxon>Pseudomonadota</taxon>
        <taxon>Alphaproteobacteria</taxon>
        <taxon>Rhodobacterales</taxon>
        <taxon>Roseobacteraceae</taxon>
        <taxon>Aliiruegeria</taxon>
    </lineage>
</organism>
<comment type="catalytic activity">
    <reaction evidence="4">
        <text>L-proline + NAD(+) = (S)-1-pyrroline-5-carboxylate + NADH + 2 H(+)</text>
        <dbReference type="Rhea" id="RHEA:14105"/>
        <dbReference type="ChEBI" id="CHEBI:15378"/>
        <dbReference type="ChEBI" id="CHEBI:17388"/>
        <dbReference type="ChEBI" id="CHEBI:57540"/>
        <dbReference type="ChEBI" id="CHEBI:57945"/>
        <dbReference type="ChEBI" id="CHEBI:60039"/>
        <dbReference type="EC" id="1.5.1.2"/>
    </reaction>
</comment>
<dbReference type="InterPro" id="IPR000304">
    <property type="entry name" value="Pyrroline-COOH_reductase"/>
</dbReference>
<dbReference type="Proteomes" id="UP000239480">
    <property type="component" value="Unassembled WGS sequence"/>
</dbReference>
<dbReference type="FunFam" id="1.10.3730.10:FF:000001">
    <property type="entry name" value="Pyrroline-5-carboxylate reductase"/>
    <property type="match status" value="1"/>
</dbReference>
<sequence length="298" mass="30512">MPVEHIVRRALRLLLRSSNLAPNNQGYSMDIETVRTRGLVLLGCGKMGSAMLQGWLADGFPASSVHVIDPAPSEWLTSTGVSVNGDLPDDPAIVLVAVKPQMMAEALPRLAALGGGGTLFMSVAAGTPISFYESALGTATPVVRAMPNTPAAVGRGITAIIGNDHAGADEMDLAELFLSAVGDVVRLENEGQMDAVTGVSGSGPAYVFHMVEAMAIAGEAQGLPGDLAMQLARATVAGAGELLAQADESAAQLRINVTSPNGTTAAALEVLMSEETGLPPLMCQAVGAAADRSRELGK</sequence>
<feature type="binding site" evidence="6">
    <location>
        <begin position="97"/>
        <end position="100"/>
    </location>
    <ligand>
        <name>NADP(+)</name>
        <dbReference type="ChEBI" id="CHEBI:58349"/>
    </ligand>
</feature>
<dbReference type="GO" id="GO:0055129">
    <property type="term" value="P:L-proline biosynthetic process"/>
    <property type="evidence" value="ECO:0007669"/>
    <property type="project" value="UniProtKB-UniRule"/>
</dbReference>
<dbReference type="GO" id="GO:0005737">
    <property type="term" value="C:cytoplasm"/>
    <property type="evidence" value="ECO:0007669"/>
    <property type="project" value="UniProtKB-SubCell"/>
</dbReference>
<keyword evidence="4" id="KW-0028">Amino-acid biosynthesis</keyword>
<dbReference type="Gene3D" id="3.40.50.720">
    <property type="entry name" value="NAD(P)-binding Rossmann-like Domain"/>
    <property type="match status" value="1"/>
</dbReference>
<comment type="pathway">
    <text evidence="4">Amino-acid biosynthesis; L-proline biosynthesis; L-proline from L-glutamate 5-semialdehyde: step 1/1.</text>
</comment>
<dbReference type="SUPFAM" id="SSF51735">
    <property type="entry name" value="NAD(P)-binding Rossmann-fold domains"/>
    <property type="match status" value="1"/>
</dbReference>
<reference evidence="9 10" key="1">
    <citation type="submission" date="2018-03" db="EMBL/GenBank/DDBJ databases">
        <title>Genomic Encyclopedia of Archaeal and Bacterial Type Strains, Phase II (KMG-II): from individual species to whole genera.</title>
        <authorList>
            <person name="Goeker M."/>
        </authorList>
    </citation>
    <scope>NUCLEOTIDE SEQUENCE [LARGE SCALE GENOMIC DNA]</scope>
    <source>
        <strain evidence="9 10">DSM 29328</strain>
    </source>
</reference>
<evidence type="ECO:0000256" key="3">
    <source>
        <dbReference type="ARBA" id="ARBA00023002"/>
    </source>
</evidence>
<comment type="catalytic activity">
    <reaction evidence="4">
        <text>L-proline + NADP(+) = (S)-1-pyrroline-5-carboxylate + NADPH + 2 H(+)</text>
        <dbReference type="Rhea" id="RHEA:14109"/>
        <dbReference type="ChEBI" id="CHEBI:15378"/>
        <dbReference type="ChEBI" id="CHEBI:17388"/>
        <dbReference type="ChEBI" id="CHEBI:57783"/>
        <dbReference type="ChEBI" id="CHEBI:58349"/>
        <dbReference type="ChEBI" id="CHEBI:60039"/>
        <dbReference type="EC" id="1.5.1.2"/>
    </reaction>
</comment>
<dbReference type="Pfam" id="PF14748">
    <property type="entry name" value="P5CR_dimer"/>
    <property type="match status" value="1"/>
</dbReference>
<keyword evidence="3 4" id="KW-0560">Oxidoreductase</keyword>
<dbReference type="Gene3D" id="1.10.3730.10">
    <property type="entry name" value="ProC C-terminal domain-like"/>
    <property type="match status" value="1"/>
</dbReference>
<evidence type="ECO:0000259" key="8">
    <source>
        <dbReference type="Pfam" id="PF14748"/>
    </source>
</evidence>
<dbReference type="PIRSF" id="PIRSF000193">
    <property type="entry name" value="Pyrrol-5-carb_rd"/>
    <property type="match status" value="1"/>
</dbReference>
<dbReference type="InterPro" id="IPR029036">
    <property type="entry name" value="P5CR_dimer"/>
</dbReference>
<dbReference type="InterPro" id="IPR008927">
    <property type="entry name" value="6-PGluconate_DH-like_C_sf"/>
</dbReference>
<comment type="similarity">
    <text evidence="1 4">Belongs to the pyrroline-5-carboxylate reductase family.</text>
</comment>